<dbReference type="PATRIC" id="fig|1125699.3.peg.2334"/>
<feature type="transmembrane region" description="Helical" evidence="1">
    <location>
        <begin position="31"/>
        <end position="50"/>
    </location>
</feature>
<protein>
    <recommendedName>
        <fullName evidence="4">Protease PrsW</fullName>
    </recommendedName>
</protein>
<reference evidence="2 3" key="1">
    <citation type="submission" date="2013-04" db="EMBL/GenBank/DDBJ databases">
        <title>The Genome Sequence of Treponema maltophilum ATCC 51939.</title>
        <authorList>
            <consortium name="The Broad Institute Genomics Platform"/>
            <person name="Earl A."/>
            <person name="Ward D."/>
            <person name="Feldgarden M."/>
            <person name="Gevers D."/>
            <person name="Leonetti C."/>
            <person name="Blanton J.M."/>
            <person name="Dewhirst F.E."/>
            <person name="Izard J."/>
            <person name="Walker B."/>
            <person name="Young S."/>
            <person name="Zeng Q."/>
            <person name="Gargeya S."/>
            <person name="Fitzgerald M."/>
            <person name="Haas B."/>
            <person name="Abouelleil A."/>
            <person name="Allen A.W."/>
            <person name="Alvarado L."/>
            <person name="Arachchi H.M."/>
            <person name="Berlin A.M."/>
            <person name="Chapman S.B."/>
            <person name="Gainer-Dewar J."/>
            <person name="Goldberg J."/>
            <person name="Griggs A."/>
            <person name="Gujja S."/>
            <person name="Hansen M."/>
            <person name="Howarth C."/>
            <person name="Imamovic A."/>
            <person name="Ireland A."/>
            <person name="Larimer J."/>
            <person name="McCowan C."/>
            <person name="Murphy C."/>
            <person name="Pearson M."/>
            <person name="Poon T.W."/>
            <person name="Priest M."/>
            <person name="Roberts A."/>
            <person name="Saif S."/>
            <person name="Shea T."/>
            <person name="Sisk P."/>
            <person name="Sykes S."/>
            <person name="Wortman J."/>
            <person name="Nusbaum C."/>
            <person name="Birren B."/>
        </authorList>
    </citation>
    <scope>NUCLEOTIDE SEQUENCE [LARGE SCALE GENOMIC DNA]</scope>
    <source>
        <strain evidence="2 3">ATCC 51939</strain>
    </source>
</reference>
<accession>S3L591</accession>
<dbReference type="InterPro" id="IPR026898">
    <property type="entry name" value="PrsW"/>
</dbReference>
<proteinExistence type="predicted"/>
<keyword evidence="1" id="KW-0812">Transmembrane</keyword>
<evidence type="ECO:0000313" key="3">
    <source>
        <dbReference type="Proteomes" id="UP000014541"/>
    </source>
</evidence>
<dbReference type="RefSeq" id="WP_016526570.1">
    <property type="nucleotide sequence ID" value="NZ_KE332518.1"/>
</dbReference>
<dbReference type="Proteomes" id="UP000014541">
    <property type="component" value="Unassembled WGS sequence"/>
</dbReference>
<keyword evidence="1" id="KW-0472">Membrane</keyword>
<dbReference type="HOGENOM" id="CLU_085386_0_0_12"/>
<evidence type="ECO:0000313" key="2">
    <source>
        <dbReference type="EMBL" id="EPF31964.1"/>
    </source>
</evidence>
<organism evidence="2 3">
    <name type="scientific">Treponema maltophilum ATCC 51939</name>
    <dbReference type="NCBI Taxonomy" id="1125699"/>
    <lineage>
        <taxon>Bacteria</taxon>
        <taxon>Pseudomonadati</taxon>
        <taxon>Spirochaetota</taxon>
        <taxon>Spirochaetia</taxon>
        <taxon>Spirochaetales</taxon>
        <taxon>Treponemataceae</taxon>
        <taxon>Treponema</taxon>
    </lineage>
</organism>
<dbReference type="GO" id="GO:0008233">
    <property type="term" value="F:peptidase activity"/>
    <property type="evidence" value="ECO:0007669"/>
    <property type="project" value="InterPro"/>
</dbReference>
<feature type="transmembrane region" description="Helical" evidence="1">
    <location>
        <begin position="99"/>
        <end position="122"/>
    </location>
</feature>
<dbReference type="AlphaFoldDB" id="S3L591"/>
<feature type="transmembrane region" description="Helical" evidence="1">
    <location>
        <begin position="57"/>
        <end position="79"/>
    </location>
</feature>
<dbReference type="OrthoDB" id="358214at2"/>
<gene>
    <name evidence="2" type="ORF">HMPREF9194_02319</name>
</gene>
<name>S3L591_TREMA</name>
<keyword evidence="3" id="KW-1185">Reference proteome</keyword>
<sequence length="208" mass="22572">MILYVTLAMCFLPLLAGIVFSAVKVPSFKLSYSVWAVGAGFAALVPIIVIQFVIRRFFNFSPASLAAVFLSALLFNGLIEETVKAVFLFLLPVKAVPLSAFTASAIIAGTAVGSFEALVYCIAGTNYSLVRLITAVVLHALCSGLSGIFVWTRKNGKARAAALVSATVCHGLYDFFASFNGLIWWFSIAVLLFAAVRLRYYYTDLQRE</sequence>
<dbReference type="Pfam" id="PF13367">
    <property type="entry name" value="PrsW-protease"/>
    <property type="match status" value="1"/>
</dbReference>
<dbReference type="eggNOG" id="ENOG50300VH">
    <property type="taxonomic scope" value="Bacteria"/>
</dbReference>
<evidence type="ECO:0000256" key="1">
    <source>
        <dbReference type="SAM" id="Phobius"/>
    </source>
</evidence>
<keyword evidence="1" id="KW-1133">Transmembrane helix</keyword>
<feature type="transmembrane region" description="Helical" evidence="1">
    <location>
        <begin position="182"/>
        <end position="202"/>
    </location>
</feature>
<feature type="transmembrane region" description="Helical" evidence="1">
    <location>
        <begin position="129"/>
        <end position="151"/>
    </location>
</feature>
<comment type="caution">
    <text evidence="2">The sequence shown here is derived from an EMBL/GenBank/DDBJ whole genome shotgun (WGS) entry which is preliminary data.</text>
</comment>
<evidence type="ECO:0008006" key="4">
    <source>
        <dbReference type="Google" id="ProtNLM"/>
    </source>
</evidence>
<dbReference type="EMBL" id="ATFF01000006">
    <property type="protein sequence ID" value="EPF31964.1"/>
    <property type="molecule type" value="Genomic_DNA"/>
</dbReference>